<evidence type="ECO:0000313" key="2">
    <source>
        <dbReference type="EMBL" id="OUS49606.1"/>
    </source>
</evidence>
<sequence length="223" mass="24658">MASLGNASIARVASRHAMKSSRRSKVVPAAGAALRQFPDAPAPVIEHEDVLGWTAIESKLIAACATNAGNESVNARFKACAMLGAETTYEAVNELSVVEVYTQVYEGDLTTCSTIIDVHLRVLAESMIDGDWDRVGRAYQKFHGLPPQMKRQSLLATAAVAEAALLFTKEEYEYTVAFLQDMYDSPDAGDDLKEEYEINMEMVNAIDKFIMEMQKHKDERDRS</sequence>
<reference evidence="1 3" key="1">
    <citation type="journal article" date="2006" name="Proc. Natl. Acad. Sci. U.S.A.">
        <title>Genome analysis of the smallest free-living eukaryote Ostreococcus tauri unveils many unique features.</title>
        <authorList>
            <person name="Derelle E."/>
            <person name="Ferraz C."/>
            <person name="Rombauts S."/>
            <person name="Rouze P."/>
            <person name="Worden A.Z."/>
            <person name="Robbens S."/>
            <person name="Partensky F."/>
            <person name="Degroeve S."/>
            <person name="Echeynie S."/>
            <person name="Cooke R."/>
            <person name="Saeys Y."/>
            <person name="Wuyts J."/>
            <person name="Jabbari K."/>
            <person name="Bowler C."/>
            <person name="Panaud O."/>
            <person name="Piegu B."/>
            <person name="Ball S.G."/>
            <person name="Ral J.-P."/>
            <person name="Bouget F.-Y."/>
            <person name="Piganeau G."/>
            <person name="De Baets B."/>
            <person name="Picard A."/>
            <person name="Delseny M."/>
            <person name="Demaille J."/>
            <person name="Van de Peer Y."/>
            <person name="Moreau H."/>
        </authorList>
    </citation>
    <scope>NUCLEOTIDE SEQUENCE [LARGE SCALE GENOMIC DNA]</scope>
    <source>
        <strain evidence="1 3">OTTH0595</strain>
    </source>
</reference>
<name>Q01AG2_OSTTA</name>
<organism evidence="1 3">
    <name type="scientific">Ostreococcus tauri</name>
    <name type="common">Marine green alga</name>
    <dbReference type="NCBI Taxonomy" id="70448"/>
    <lineage>
        <taxon>Eukaryota</taxon>
        <taxon>Viridiplantae</taxon>
        <taxon>Chlorophyta</taxon>
        <taxon>Mamiellophyceae</taxon>
        <taxon>Mamiellales</taxon>
        <taxon>Bathycoccaceae</taxon>
        <taxon>Ostreococcus</taxon>
    </lineage>
</organism>
<dbReference type="KEGG" id="ota:OT_ostta04g04210"/>
<evidence type="ECO:0000313" key="3">
    <source>
        <dbReference type="Proteomes" id="UP000009170"/>
    </source>
</evidence>
<dbReference type="OMA" id="MCAKYAG"/>
<keyword evidence="3" id="KW-1185">Reference proteome</keyword>
<accession>A0A454XZE3</accession>
<protein>
    <submittedName>
        <fullName evidence="1">Unnamed product</fullName>
    </submittedName>
</protein>
<gene>
    <name evidence="2" type="ORF">BE221DRAFT_6521</name>
    <name evidence="1" type="ORF">OT_ostta04g04210</name>
</gene>
<dbReference type="EMBL" id="CAID01000004">
    <property type="protein sequence ID" value="CAL51836.1"/>
    <property type="molecule type" value="Genomic_DNA"/>
</dbReference>
<dbReference type="InParanoid" id="Q01AG2"/>
<evidence type="ECO:0000313" key="1">
    <source>
        <dbReference type="EMBL" id="CAL51836.1"/>
    </source>
</evidence>
<reference evidence="1" key="2">
    <citation type="journal article" date="2014" name="BMC Genomics">
        <title>An improved genome of the model marine alga Ostreococcus tauri unfolds by assessing Illumina de novo assemblies.</title>
        <authorList>
            <person name="Blanc-Mathieu R."/>
            <person name="Verhelst B."/>
            <person name="Derelle E."/>
            <person name="Rombauts S."/>
            <person name="Bouget F.Y."/>
            <person name="Carre I."/>
            <person name="Chateau A."/>
            <person name="Eyre-Walker A."/>
            <person name="Grimsley N."/>
            <person name="Moreau H."/>
            <person name="Piegu B."/>
            <person name="Rivals E."/>
            <person name="Schackwitz W."/>
            <person name="Van de Peer Y."/>
            <person name="Piganeau G."/>
        </authorList>
    </citation>
    <scope>NUCLEOTIDE SEQUENCE</scope>
    <source>
        <strain evidence="1">RCC4221</strain>
    </source>
</reference>
<dbReference type="OrthoDB" id="496470at2759"/>
<reference evidence="2" key="3">
    <citation type="submission" date="2017-04" db="EMBL/GenBank/DDBJ databases">
        <title>Population genomics of picophytoplankton unveils novel chromosome hypervariability.</title>
        <authorList>
            <consortium name="DOE Joint Genome Institute"/>
            <person name="Blanc-Mathieu R."/>
            <person name="Krasovec M."/>
            <person name="Hebrard M."/>
            <person name="Yau S."/>
            <person name="Desgranges E."/>
            <person name="Martin J."/>
            <person name="Schackwitz W."/>
            <person name="Kuo A."/>
            <person name="Salin G."/>
            <person name="Donnadieu C."/>
            <person name="Desdevises Y."/>
            <person name="Sanchez-Ferandin S."/>
            <person name="Moreau H."/>
            <person name="Rivals E."/>
            <person name="Grigoriev I.V."/>
            <person name="Grimsley N."/>
            <person name="Eyre-Walker A."/>
            <person name="Piganeau G."/>
        </authorList>
    </citation>
    <scope>NUCLEOTIDE SEQUENCE [LARGE SCALE GENOMIC DNA]</scope>
    <source>
        <strain evidence="2">RCC 1115</strain>
    </source>
</reference>
<dbReference type="Proteomes" id="UP000009170">
    <property type="component" value="Unassembled WGS sequence"/>
</dbReference>
<dbReference type="AlphaFoldDB" id="Q01AG2"/>
<dbReference type="RefSeq" id="XP_003078956.1">
    <property type="nucleotide sequence ID" value="XM_003078908.1"/>
</dbReference>
<dbReference type="Proteomes" id="UP000195557">
    <property type="component" value="Unassembled WGS sequence"/>
</dbReference>
<accession>Q01AG2</accession>
<proteinExistence type="predicted"/>
<dbReference type="GeneID" id="9834008"/>
<dbReference type="EMBL" id="KZ155771">
    <property type="protein sequence ID" value="OUS49606.1"/>
    <property type="molecule type" value="Genomic_DNA"/>
</dbReference>
<accession>A0A1Y5IJ65</accession>